<evidence type="ECO:0000313" key="3">
    <source>
        <dbReference type="EMBL" id="KEJ92558.1"/>
    </source>
</evidence>
<dbReference type="AlphaFoldDB" id="A0A073IQF0"/>
<gene>
    <name evidence="3" type="ORF">EH55_03620</name>
</gene>
<sequence length="120" mass="13347">MKKKVLIAEDSIHMRMLLKDILLRNGYEVAGEAENGREAVRLYDELKPDIVTLDIAMPDMGGIAALKEIRGEHPEAVVVMASTMNQQTQVIEAIRAGAADFFIKPMQAERVIEALERAVK</sequence>
<dbReference type="PATRIC" id="fig|2754.20.peg.853"/>
<dbReference type="PANTHER" id="PTHR43228:SF1">
    <property type="entry name" value="TWO-COMPONENT RESPONSE REGULATOR ARR22"/>
    <property type="match status" value="1"/>
</dbReference>
<dbReference type="InterPro" id="IPR001789">
    <property type="entry name" value="Sig_transdc_resp-reg_receiver"/>
</dbReference>
<dbReference type="PANTHER" id="PTHR43228">
    <property type="entry name" value="TWO-COMPONENT RESPONSE REGULATOR"/>
    <property type="match status" value="1"/>
</dbReference>
<dbReference type="Gene3D" id="3.40.50.2300">
    <property type="match status" value="1"/>
</dbReference>
<dbReference type="Proteomes" id="UP000027665">
    <property type="component" value="Unassembled WGS sequence"/>
</dbReference>
<protein>
    <submittedName>
        <fullName evidence="3">Chemotaxis protein CheY</fullName>
    </submittedName>
</protein>
<dbReference type="InterPro" id="IPR011006">
    <property type="entry name" value="CheY-like_superfamily"/>
</dbReference>
<dbReference type="SMART" id="SM00448">
    <property type="entry name" value="REC"/>
    <property type="match status" value="1"/>
</dbReference>
<keyword evidence="1" id="KW-0597">Phosphoprotein</keyword>
<proteinExistence type="predicted"/>
<dbReference type="STRING" id="2754.EH55_03620"/>
<evidence type="ECO:0000259" key="2">
    <source>
        <dbReference type="PROSITE" id="PS50110"/>
    </source>
</evidence>
<evidence type="ECO:0000256" key="1">
    <source>
        <dbReference type="PROSITE-ProRule" id="PRU00169"/>
    </source>
</evidence>
<evidence type="ECO:0000313" key="4">
    <source>
        <dbReference type="Proteomes" id="UP000027665"/>
    </source>
</evidence>
<keyword evidence="4" id="KW-1185">Reference proteome</keyword>
<reference evidence="3 4" key="1">
    <citation type="submission" date="2014-04" db="EMBL/GenBank/DDBJ databases">
        <title>Draft Genome Sequence of Synergistes jonesii.</title>
        <authorList>
            <person name="Coil D.A."/>
            <person name="Eisen J.A."/>
            <person name="Holland-Moritz H.E."/>
        </authorList>
    </citation>
    <scope>NUCLEOTIDE SEQUENCE [LARGE SCALE GENOMIC DNA]</scope>
    <source>
        <strain evidence="3 4">78-1</strain>
    </source>
</reference>
<name>A0A073IQF0_9BACT</name>
<dbReference type="GeneID" id="90983433"/>
<accession>A0A073IQF0</accession>
<organism evidence="3 4">
    <name type="scientific">Synergistes jonesii</name>
    <dbReference type="NCBI Taxonomy" id="2754"/>
    <lineage>
        <taxon>Bacteria</taxon>
        <taxon>Thermotogati</taxon>
        <taxon>Synergistota</taxon>
        <taxon>Synergistia</taxon>
        <taxon>Synergistales</taxon>
        <taxon>Synergistaceae</taxon>
        <taxon>Synergistes</taxon>
    </lineage>
</organism>
<dbReference type="OrthoDB" id="9790669at2"/>
<feature type="modified residue" description="4-aspartylphosphate" evidence="1">
    <location>
        <position position="54"/>
    </location>
</feature>
<dbReference type="EMBL" id="JMKI01000026">
    <property type="protein sequence ID" value="KEJ92558.1"/>
    <property type="molecule type" value="Genomic_DNA"/>
</dbReference>
<dbReference type="GO" id="GO:0000160">
    <property type="term" value="P:phosphorelay signal transduction system"/>
    <property type="evidence" value="ECO:0007669"/>
    <property type="project" value="InterPro"/>
</dbReference>
<dbReference type="InterPro" id="IPR052048">
    <property type="entry name" value="ST_Response_Regulator"/>
</dbReference>
<dbReference type="RefSeq" id="WP_037975698.1">
    <property type="nucleotide sequence ID" value="NZ_CAMETI010000007.1"/>
</dbReference>
<comment type="caution">
    <text evidence="3">The sequence shown here is derived from an EMBL/GenBank/DDBJ whole genome shotgun (WGS) entry which is preliminary data.</text>
</comment>
<dbReference type="Pfam" id="PF00072">
    <property type="entry name" value="Response_reg"/>
    <property type="match status" value="1"/>
</dbReference>
<dbReference type="eggNOG" id="COG2204">
    <property type="taxonomic scope" value="Bacteria"/>
</dbReference>
<dbReference type="SUPFAM" id="SSF52172">
    <property type="entry name" value="CheY-like"/>
    <property type="match status" value="1"/>
</dbReference>
<feature type="domain" description="Response regulatory" evidence="2">
    <location>
        <begin position="4"/>
        <end position="119"/>
    </location>
</feature>
<dbReference type="PROSITE" id="PS50110">
    <property type="entry name" value="RESPONSE_REGULATORY"/>
    <property type="match status" value="1"/>
</dbReference>